<accession>A0A9Q6PWI5</accession>
<keyword evidence="2" id="KW-0808">Transferase</keyword>
<dbReference type="InterPro" id="IPR023149">
    <property type="entry name" value="Trans_acon_MeTrfase_C"/>
</dbReference>
<keyword evidence="3" id="KW-1185">Reference proteome</keyword>
<dbReference type="EC" id="2.1.1.144" evidence="2"/>
<protein>
    <submittedName>
        <fullName evidence="2">Trans-aconitate 2-methyltransferase</fullName>
        <ecNumber evidence="2">2.1.1.144</ecNumber>
    </submittedName>
</protein>
<dbReference type="InterPro" id="IPR025714">
    <property type="entry name" value="Methyltranfer_dom"/>
</dbReference>
<evidence type="ECO:0000313" key="3">
    <source>
        <dbReference type="Proteomes" id="UP000422232"/>
    </source>
</evidence>
<dbReference type="InterPro" id="IPR029063">
    <property type="entry name" value="SAM-dependent_MTases_sf"/>
</dbReference>
<name>A0A9Q6PWI5_PISSA</name>
<sequence length="258" mass="29828">MSIDHWNAKHYHQSSDMQYHIALDILADEHFNAEDTILDIGCGSGRVTADIATLVPQNQVTGVDLSENMITFAKQQYKAIKNLNFITGDILNLQLDSKLTKIFTFSMLQWVTDFHPAFSQVYLNLESQGRFVGGYFLKCPQIWDSLDELITTPSWKKYFENYDSGFYQHEKEYCQSALKQAGFQLKIVELNKDFIFKDKESIINHTKNWLPHLSRLPKNKVDYFLSELVNLIMNKSQVNDKGHIITNCGYVIFHASKL</sequence>
<dbReference type="CDD" id="cd02440">
    <property type="entry name" value="AdoMet_MTases"/>
    <property type="match status" value="1"/>
</dbReference>
<dbReference type="SUPFAM" id="SSF53335">
    <property type="entry name" value="S-adenosyl-L-methionine-dependent methyltransferases"/>
    <property type="match status" value="1"/>
</dbReference>
<reference evidence="2 3" key="1">
    <citation type="submission" date="2019-04" db="EMBL/GenBank/DDBJ databases">
        <title>Complete genome sequencing of Piscirickettsia salmonis strain Psal-009.</title>
        <authorList>
            <person name="Schober I."/>
            <person name="Bunk B."/>
            <person name="Sproer C."/>
            <person name="Carril G.P."/>
            <person name="Riedel T."/>
            <person name="Flores-Herrera P.A."/>
            <person name="Nourdin-Galindo G."/>
            <person name="Marshall S.H."/>
            <person name="Overmann J."/>
        </authorList>
    </citation>
    <scope>NUCLEOTIDE SEQUENCE [LARGE SCALE GENOMIC DNA]</scope>
    <source>
        <strain evidence="2 3">Psal-009</strain>
    </source>
</reference>
<organism evidence="2 3">
    <name type="scientific">Piscirickettsia salmonis</name>
    <dbReference type="NCBI Taxonomy" id="1238"/>
    <lineage>
        <taxon>Bacteria</taxon>
        <taxon>Pseudomonadati</taxon>
        <taxon>Pseudomonadota</taxon>
        <taxon>Gammaproteobacteria</taxon>
        <taxon>Thiotrichales</taxon>
        <taxon>Piscirickettsiaceae</taxon>
        <taxon>Piscirickettsia</taxon>
    </lineage>
</organism>
<feature type="domain" description="Methyltransferase" evidence="1">
    <location>
        <begin position="33"/>
        <end position="163"/>
    </location>
</feature>
<dbReference type="GO" id="GO:0030798">
    <property type="term" value="F:trans-aconitate 2-methyltransferase activity"/>
    <property type="evidence" value="ECO:0007669"/>
    <property type="project" value="UniProtKB-EC"/>
</dbReference>
<gene>
    <name evidence="2" type="primary">tam</name>
    <name evidence="2" type="ORF">Psal009_01654</name>
</gene>
<dbReference type="EMBL" id="CP038908">
    <property type="protein sequence ID" value="QGO05758.1"/>
    <property type="molecule type" value="Genomic_DNA"/>
</dbReference>
<dbReference type="PANTHER" id="PTHR43861">
    <property type="entry name" value="TRANS-ACONITATE 2-METHYLTRANSFERASE-RELATED"/>
    <property type="match status" value="1"/>
</dbReference>
<dbReference type="AlphaFoldDB" id="A0A9Q6PWI5"/>
<dbReference type="Gene3D" id="3.40.50.150">
    <property type="entry name" value="Vaccinia Virus protein VP39"/>
    <property type="match status" value="1"/>
</dbReference>
<dbReference type="Proteomes" id="UP000422232">
    <property type="component" value="Chromosome"/>
</dbReference>
<dbReference type="GO" id="GO:0032259">
    <property type="term" value="P:methylation"/>
    <property type="evidence" value="ECO:0007669"/>
    <property type="project" value="UniProtKB-KW"/>
</dbReference>
<evidence type="ECO:0000259" key="1">
    <source>
        <dbReference type="Pfam" id="PF13847"/>
    </source>
</evidence>
<proteinExistence type="predicted"/>
<dbReference type="RefSeq" id="WP_054300328.1">
    <property type="nucleotide sequence ID" value="NZ_CP012413.1"/>
</dbReference>
<dbReference type="Gene3D" id="1.10.150.290">
    <property type="entry name" value="S-adenosyl-L-methionine-dependent methyltransferases"/>
    <property type="match status" value="1"/>
</dbReference>
<keyword evidence="2" id="KW-0489">Methyltransferase</keyword>
<evidence type="ECO:0000313" key="2">
    <source>
        <dbReference type="EMBL" id="QGO05758.1"/>
    </source>
</evidence>
<dbReference type="PANTHER" id="PTHR43861:SF1">
    <property type="entry name" value="TRANS-ACONITATE 2-METHYLTRANSFERASE"/>
    <property type="match status" value="1"/>
</dbReference>
<dbReference type="Pfam" id="PF13847">
    <property type="entry name" value="Methyltransf_31"/>
    <property type="match status" value="1"/>
</dbReference>